<proteinExistence type="predicted"/>
<organism evidence="1">
    <name type="scientific">Podoviridae sp. ctjUd6</name>
    <dbReference type="NCBI Taxonomy" id="2825270"/>
    <lineage>
        <taxon>Viruses</taxon>
        <taxon>Duplodnaviria</taxon>
        <taxon>Heunggongvirae</taxon>
        <taxon>Uroviricota</taxon>
        <taxon>Caudoviricetes</taxon>
    </lineage>
</organism>
<sequence>MHFEPFEPHAWAEAVRAAGWRAAYQVTETVSGMLSIRLTMIGHVTIIAETDGYVTTLRGIGPRGEDFTVTPGYLIGMLGEEAVPDFITNEETVTLLKGNCHD</sequence>
<reference evidence="1" key="1">
    <citation type="journal article" date="2021" name="Proc. Natl. Acad. Sci. U.S.A.">
        <title>A Catalog of Tens of Thousands of Viruses from Human Metagenomes Reveals Hidden Associations with Chronic Diseases.</title>
        <authorList>
            <person name="Tisza M.J."/>
            <person name="Buck C.B."/>
        </authorList>
    </citation>
    <scope>NUCLEOTIDE SEQUENCE</scope>
    <source>
        <strain evidence="1">CtjUd6</strain>
    </source>
</reference>
<accession>A0A8S5U2R2</accession>
<protein>
    <submittedName>
        <fullName evidence="1">Uncharacterized protein</fullName>
    </submittedName>
</protein>
<dbReference type="EMBL" id="BK015993">
    <property type="protein sequence ID" value="DAF88747.1"/>
    <property type="molecule type" value="Genomic_DNA"/>
</dbReference>
<evidence type="ECO:0000313" key="1">
    <source>
        <dbReference type="EMBL" id="DAF88747.1"/>
    </source>
</evidence>
<name>A0A8S5U2R2_9CAUD</name>